<reference evidence="1" key="1">
    <citation type="submission" date="2014-09" db="EMBL/GenBank/DDBJ databases">
        <authorList>
            <person name="Magalhaes I.L.F."/>
            <person name="Oliveira U."/>
            <person name="Santos F.R."/>
            <person name="Vidigal T.H.D.A."/>
            <person name="Brescovit A.D."/>
            <person name="Santos A.J."/>
        </authorList>
    </citation>
    <scope>NUCLEOTIDE SEQUENCE</scope>
    <source>
        <tissue evidence="1">Shoot tissue taken approximately 20 cm above the soil surface</tissue>
    </source>
</reference>
<dbReference type="EMBL" id="GBRH01278037">
    <property type="protein sequence ID" value="JAD19858.1"/>
    <property type="molecule type" value="Transcribed_RNA"/>
</dbReference>
<proteinExistence type="predicted"/>
<evidence type="ECO:0000313" key="1">
    <source>
        <dbReference type="EMBL" id="JAD19858.1"/>
    </source>
</evidence>
<dbReference type="AlphaFoldDB" id="A0A0A8Y521"/>
<sequence length="74" mass="7868">MNSAGLCAMCGASRPTSLVKKFITCLIFSLLKRRTDGAFLTITKASSFEKPIFCNSPIFLATSSLLMNATTASA</sequence>
<reference evidence="1" key="2">
    <citation type="journal article" date="2015" name="Data Brief">
        <title>Shoot transcriptome of the giant reed, Arundo donax.</title>
        <authorList>
            <person name="Barrero R.A."/>
            <person name="Guerrero F.D."/>
            <person name="Moolhuijzen P."/>
            <person name="Goolsby J.A."/>
            <person name="Tidwell J."/>
            <person name="Bellgard S.E."/>
            <person name="Bellgard M.I."/>
        </authorList>
    </citation>
    <scope>NUCLEOTIDE SEQUENCE</scope>
    <source>
        <tissue evidence="1">Shoot tissue taken approximately 20 cm above the soil surface</tissue>
    </source>
</reference>
<accession>A0A0A8Y521</accession>
<name>A0A0A8Y521_ARUDO</name>
<organism evidence="1">
    <name type="scientific">Arundo donax</name>
    <name type="common">Giant reed</name>
    <name type="synonym">Donax arundinaceus</name>
    <dbReference type="NCBI Taxonomy" id="35708"/>
    <lineage>
        <taxon>Eukaryota</taxon>
        <taxon>Viridiplantae</taxon>
        <taxon>Streptophyta</taxon>
        <taxon>Embryophyta</taxon>
        <taxon>Tracheophyta</taxon>
        <taxon>Spermatophyta</taxon>
        <taxon>Magnoliopsida</taxon>
        <taxon>Liliopsida</taxon>
        <taxon>Poales</taxon>
        <taxon>Poaceae</taxon>
        <taxon>PACMAD clade</taxon>
        <taxon>Arundinoideae</taxon>
        <taxon>Arundineae</taxon>
        <taxon>Arundo</taxon>
    </lineage>
</organism>
<protein>
    <submittedName>
        <fullName evidence="1">Uncharacterized protein</fullName>
    </submittedName>
</protein>